<keyword evidence="1" id="KW-1133">Transmembrane helix</keyword>
<protein>
    <submittedName>
        <fullName evidence="2">Uncharacterized protein</fullName>
    </submittedName>
</protein>
<evidence type="ECO:0000256" key="1">
    <source>
        <dbReference type="SAM" id="Phobius"/>
    </source>
</evidence>
<proteinExistence type="predicted"/>
<evidence type="ECO:0000313" key="3">
    <source>
        <dbReference type="Proteomes" id="UP001596258"/>
    </source>
</evidence>
<reference evidence="3" key="1">
    <citation type="journal article" date="2019" name="Int. J. Syst. Evol. Microbiol.">
        <title>The Global Catalogue of Microorganisms (GCM) 10K type strain sequencing project: providing services to taxonomists for standard genome sequencing and annotation.</title>
        <authorList>
            <consortium name="The Broad Institute Genomics Platform"/>
            <consortium name="The Broad Institute Genome Sequencing Center for Infectious Disease"/>
            <person name="Wu L."/>
            <person name="Ma J."/>
        </authorList>
    </citation>
    <scope>NUCLEOTIDE SEQUENCE [LARGE SCALE GENOMIC DNA]</scope>
    <source>
        <strain evidence="3">CCM 8893</strain>
    </source>
</reference>
<sequence>MSEIRINYGLTDLYQISLVLMVVLSVIVVPLVQKHWHRRYPVLESMWWQLTPILAFSAVQIAYVTFNLFLGGLFLLIDLMLILDGYQRQQARLHRHH</sequence>
<dbReference type="Proteomes" id="UP001596258">
    <property type="component" value="Unassembled WGS sequence"/>
</dbReference>
<accession>A0ABW1U809</accession>
<feature type="transmembrane region" description="Helical" evidence="1">
    <location>
        <begin position="53"/>
        <end position="83"/>
    </location>
</feature>
<dbReference type="RefSeq" id="WP_125575589.1">
    <property type="nucleotide sequence ID" value="NZ_JBHSSO010000014.1"/>
</dbReference>
<name>A0ABW1U809_9LACO</name>
<keyword evidence="1" id="KW-0812">Transmembrane</keyword>
<gene>
    <name evidence="2" type="ORF">ACFP1M_04295</name>
</gene>
<keyword evidence="1" id="KW-0472">Membrane</keyword>
<feature type="transmembrane region" description="Helical" evidence="1">
    <location>
        <begin position="12"/>
        <end position="33"/>
    </location>
</feature>
<comment type="caution">
    <text evidence="2">The sequence shown here is derived from an EMBL/GenBank/DDBJ whole genome shotgun (WGS) entry which is preliminary data.</text>
</comment>
<organism evidence="2 3">
    <name type="scientific">Levilactobacillus angrenensis</name>
    <dbReference type="NCBI Taxonomy" id="2486020"/>
    <lineage>
        <taxon>Bacteria</taxon>
        <taxon>Bacillati</taxon>
        <taxon>Bacillota</taxon>
        <taxon>Bacilli</taxon>
        <taxon>Lactobacillales</taxon>
        <taxon>Lactobacillaceae</taxon>
        <taxon>Levilactobacillus</taxon>
    </lineage>
</organism>
<evidence type="ECO:0000313" key="2">
    <source>
        <dbReference type="EMBL" id="MFC6289423.1"/>
    </source>
</evidence>
<dbReference type="EMBL" id="JBHSSO010000014">
    <property type="protein sequence ID" value="MFC6289423.1"/>
    <property type="molecule type" value="Genomic_DNA"/>
</dbReference>
<keyword evidence="3" id="KW-1185">Reference proteome</keyword>